<feature type="region of interest" description="Disordered" evidence="1">
    <location>
        <begin position="119"/>
        <end position="148"/>
    </location>
</feature>
<evidence type="ECO:0000313" key="2">
    <source>
        <dbReference type="EMBL" id="KAF6431598.1"/>
    </source>
</evidence>
<evidence type="ECO:0000256" key="1">
    <source>
        <dbReference type="SAM" id="MobiDB-lite"/>
    </source>
</evidence>
<comment type="caution">
    <text evidence="2">The sequence shown here is derived from an EMBL/GenBank/DDBJ whole genome shotgun (WGS) entry which is preliminary data.</text>
</comment>
<name>A0A7J8E805_ROUAE</name>
<proteinExistence type="predicted"/>
<evidence type="ECO:0000313" key="3">
    <source>
        <dbReference type="Proteomes" id="UP000593571"/>
    </source>
</evidence>
<dbReference type="EMBL" id="JACASE010000010">
    <property type="protein sequence ID" value="KAF6431598.1"/>
    <property type="molecule type" value="Genomic_DNA"/>
</dbReference>
<sequence length="148" mass="16603">MLRVRILNWRSKCCKGHWGDKRRHLNKRRGLDTDTAPVLNSHSGDRTGYVRACPSSQEMSSEVRRTLPLACYSSVTWRLKTATIYSVSRSCGVTGLSQAALLLVRSWLELLTWLHSVGSSAGPARHTRPRSRVWAAEPHPLHAVSPHP</sequence>
<gene>
    <name evidence="2" type="ORF">HJG63_008109</name>
</gene>
<organism evidence="2 3">
    <name type="scientific">Rousettus aegyptiacus</name>
    <name type="common">Egyptian fruit bat</name>
    <name type="synonym">Pteropus aegyptiacus</name>
    <dbReference type="NCBI Taxonomy" id="9407"/>
    <lineage>
        <taxon>Eukaryota</taxon>
        <taxon>Metazoa</taxon>
        <taxon>Chordata</taxon>
        <taxon>Craniata</taxon>
        <taxon>Vertebrata</taxon>
        <taxon>Euteleostomi</taxon>
        <taxon>Mammalia</taxon>
        <taxon>Eutheria</taxon>
        <taxon>Laurasiatheria</taxon>
        <taxon>Chiroptera</taxon>
        <taxon>Yinpterochiroptera</taxon>
        <taxon>Pteropodoidea</taxon>
        <taxon>Pteropodidae</taxon>
        <taxon>Rousettinae</taxon>
        <taxon>Rousettus</taxon>
    </lineage>
</organism>
<dbReference type="AlphaFoldDB" id="A0A7J8E805"/>
<reference evidence="2 3" key="1">
    <citation type="journal article" date="2020" name="Nature">
        <title>Six reference-quality genomes reveal evolution of bat adaptations.</title>
        <authorList>
            <person name="Jebb D."/>
            <person name="Huang Z."/>
            <person name="Pippel M."/>
            <person name="Hughes G.M."/>
            <person name="Lavrichenko K."/>
            <person name="Devanna P."/>
            <person name="Winkler S."/>
            <person name="Jermiin L.S."/>
            <person name="Skirmuntt E.C."/>
            <person name="Katzourakis A."/>
            <person name="Burkitt-Gray L."/>
            <person name="Ray D.A."/>
            <person name="Sullivan K.A.M."/>
            <person name="Roscito J.G."/>
            <person name="Kirilenko B.M."/>
            <person name="Davalos L.M."/>
            <person name="Corthals A.P."/>
            <person name="Power M.L."/>
            <person name="Jones G."/>
            <person name="Ransome R.D."/>
            <person name="Dechmann D.K.N."/>
            <person name="Locatelli A.G."/>
            <person name="Puechmaille S.J."/>
            <person name="Fedrigo O."/>
            <person name="Jarvis E.D."/>
            <person name="Hiller M."/>
            <person name="Vernes S.C."/>
            <person name="Myers E.W."/>
            <person name="Teeling E.C."/>
        </authorList>
    </citation>
    <scope>NUCLEOTIDE SEQUENCE [LARGE SCALE GENOMIC DNA]</scope>
    <source>
        <strain evidence="2">MRouAeg1</strain>
        <tissue evidence="2">Muscle</tissue>
    </source>
</reference>
<accession>A0A7J8E805</accession>
<dbReference type="Proteomes" id="UP000593571">
    <property type="component" value="Unassembled WGS sequence"/>
</dbReference>
<keyword evidence="3" id="KW-1185">Reference proteome</keyword>
<protein>
    <submittedName>
        <fullName evidence="2">Uncharacterized protein</fullName>
    </submittedName>
</protein>